<organism evidence="1 3">
    <name type="scientific">Aneurinibacillus migulanus</name>
    <name type="common">Bacillus migulanus</name>
    <dbReference type="NCBI Taxonomy" id="47500"/>
    <lineage>
        <taxon>Bacteria</taxon>
        <taxon>Bacillati</taxon>
        <taxon>Bacillota</taxon>
        <taxon>Bacilli</taxon>
        <taxon>Bacillales</taxon>
        <taxon>Paenibacillaceae</taxon>
        <taxon>Aneurinibacillus group</taxon>
        <taxon>Aneurinibacillus</taxon>
    </lineage>
</organism>
<dbReference type="STRING" id="47500.AF333_15815"/>
<reference evidence="2 4" key="2">
    <citation type="submission" date="2016-10" db="EMBL/GenBank/DDBJ databases">
        <authorList>
            <person name="de Groot N.N."/>
        </authorList>
    </citation>
    <scope>NUCLEOTIDE SEQUENCE [LARGE SCALE GENOMIC DNA]</scope>
    <source>
        <strain evidence="2 4">DSM 2895</strain>
    </source>
</reference>
<evidence type="ECO:0000313" key="2">
    <source>
        <dbReference type="EMBL" id="SDK46143.1"/>
    </source>
</evidence>
<protein>
    <submittedName>
        <fullName evidence="1">Uncharacterized protein</fullName>
    </submittedName>
</protein>
<sequence length="161" mass="18320">MTGWTAVTGLTAMRGRTTVAGWTAMRRRTAVAGWIAMRRWTTVMGLTVMTRFYHWHCSFLKVFYTIPYYESILTVAINGLLSWKYIISRVLIIQYDPEWIATTPCPKRASVRLPHGSVEGRFLPWPGGTAKHLGRHEEGDSCCPFFCRIAGRIHLPTTLPC</sequence>
<dbReference type="GeneID" id="42306638"/>
<evidence type="ECO:0000313" key="3">
    <source>
        <dbReference type="Proteomes" id="UP000037269"/>
    </source>
</evidence>
<name>A0A0D1XLZ4_ANEMI</name>
<gene>
    <name evidence="1" type="ORF">AF333_15815</name>
    <name evidence="2" type="ORF">SAMN04487909_15713</name>
</gene>
<keyword evidence="3" id="KW-1185">Reference proteome</keyword>
<dbReference type="Proteomes" id="UP000182836">
    <property type="component" value="Unassembled WGS sequence"/>
</dbReference>
<accession>A0A0D1XLZ4</accession>
<reference evidence="1 3" key="1">
    <citation type="submission" date="2015-07" db="EMBL/GenBank/DDBJ databases">
        <title>Fjat-14205 dsm 2895.</title>
        <authorList>
            <person name="Liu B."/>
            <person name="Wang J."/>
            <person name="Zhu Y."/>
            <person name="Liu G."/>
            <person name="Chen Q."/>
            <person name="Chen Z."/>
            <person name="Lan J."/>
            <person name="Che J."/>
            <person name="Ge C."/>
            <person name="Shi H."/>
            <person name="Pan Z."/>
            <person name="Liu X."/>
        </authorList>
    </citation>
    <scope>NUCLEOTIDE SEQUENCE [LARGE SCALE GENOMIC DNA]</scope>
    <source>
        <strain evidence="1 3">DSM 2895</strain>
    </source>
</reference>
<dbReference type="EMBL" id="FNED01000057">
    <property type="protein sequence ID" value="SDK46143.1"/>
    <property type="molecule type" value="Genomic_DNA"/>
</dbReference>
<dbReference type="AlphaFoldDB" id="A0A0D1XLZ4"/>
<dbReference type="PATRIC" id="fig|47500.8.peg.307"/>
<evidence type="ECO:0000313" key="4">
    <source>
        <dbReference type="Proteomes" id="UP000182836"/>
    </source>
</evidence>
<dbReference type="Proteomes" id="UP000037269">
    <property type="component" value="Unassembled WGS sequence"/>
</dbReference>
<evidence type="ECO:0000313" key="1">
    <source>
        <dbReference type="EMBL" id="KON96724.1"/>
    </source>
</evidence>
<dbReference type="EMBL" id="LGUG01000004">
    <property type="protein sequence ID" value="KON96724.1"/>
    <property type="molecule type" value="Genomic_DNA"/>
</dbReference>
<dbReference type="RefSeq" id="WP_043066345.1">
    <property type="nucleotide sequence ID" value="NZ_CCMI01000083.1"/>
</dbReference>
<proteinExistence type="predicted"/>